<proteinExistence type="predicted"/>
<reference evidence="1 2" key="1">
    <citation type="journal article" date="2018" name="Evol. Lett.">
        <title>Horizontal gene cluster transfer increased hallucinogenic mushroom diversity.</title>
        <authorList>
            <person name="Reynolds H.T."/>
            <person name="Vijayakumar V."/>
            <person name="Gluck-Thaler E."/>
            <person name="Korotkin H.B."/>
            <person name="Matheny P.B."/>
            <person name="Slot J.C."/>
        </authorList>
    </citation>
    <scope>NUCLEOTIDE SEQUENCE [LARGE SCALE GENOMIC DNA]</scope>
    <source>
        <strain evidence="1 2">2631</strain>
    </source>
</reference>
<dbReference type="Proteomes" id="UP000283269">
    <property type="component" value="Unassembled WGS sequence"/>
</dbReference>
<sequence length="208" mass="22378">MDGHPDSKRKERVLLLGQSKSNFCMKYAQEAWDTEHISWCTIIQLSVIHSIITIVEVLQAEMDGELINVPSTPLMTVSHTPTPATTASAMFLLYSPLSRPGDSPTVTTSFRADTPMLTAPSSSLHALALRASSSSTFLVQHASGKHLLSTPLTGKHQVLKMQLGPLQRVETDLKQWLGAGADKDMGLGIVGMEGEGMLGLGVGLMLAR</sequence>
<evidence type="ECO:0000313" key="1">
    <source>
        <dbReference type="EMBL" id="PPQ84521.1"/>
    </source>
</evidence>
<comment type="caution">
    <text evidence="1">The sequence shown here is derived from an EMBL/GenBank/DDBJ whole genome shotgun (WGS) entry which is preliminary data.</text>
</comment>
<dbReference type="EMBL" id="NHYD01002852">
    <property type="protein sequence ID" value="PPQ84521.1"/>
    <property type="molecule type" value="Genomic_DNA"/>
</dbReference>
<dbReference type="OrthoDB" id="5817230at2759"/>
<accession>A0A409X1B0</accession>
<dbReference type="AlphaFoldDB" id="A0A409X1B0"/>
<evidence type="ECO:0000313" key="2">
    <source>
        <dbReference type="Proteomes" id="UP000283269"/>
    </source>
</evidence>
<gene>
    <name evidence="1" type="ORF">CVT25_007622</name>
</gene>
<organism evidence="1 2">
    <name type="scientific">Psilocybe cyanescens</name>
    <dbReference type="NCBI Taxonomy" id="93625"/>
    <lineage>
        <taxon>Eukaryota</taxon>
        <taxon>Fungi</taxon>
        <taxon>Dikarya</taxon>
        <taxon>Basidiomycota</taxon>
        <taxon>Agaricomycotina</taxon>
        <taxon>Agaricomycetes</taxon>
        <taxon>Agaricomycetidae</taxon>
        <taxon>Agaricales</taxon>
        <taxon>Agaricineae</taxon>
        <taxon>Strophariaceae</taxon>
        <taxon>Psilocybe</taxon>
    </lineage>
</organism>
<name>A0A409X1B0_PSICY</name>
<protein>
    <submittedName>
        <fullName evidence="1">Uncharacterized protein</fullName>
    </submittedName>
</protein>
<dbReference type="InParanoid" id="A0A409X1B0"/>
<keyword evidence="2" id="KW-1185">Reference proteome</keyword>